<accession>A0ACC3SZE5</accession>
<organism evidence="1 2">
    <name type="scientific">Lipomyces kononenkoae</name>
    <name type="common">Yeast</name>
    <dbReference type="NCBI Taxonomy" id="34357"/>
    <lineage>
        <taxon>Eukaryota</taxon>
        <taxon>Fungi</taxon>
        <taxon>Dikarya</taxon>
        <taxon>Ascomycota</taxon>
        <taxon>Saccharomycotina</taxon>
        <taxon>Lipomycetes</taxon>
        <taxon>Lipomycetales</taxon>
        <taxon>Lipomycetaceae</taxon>
        <taxon>Lipomyces</taxon>
    </lineage>
</organism>
<proteinExistence type="predicted"/>
<name>A0ACC3SZE5_LIPKO</name>
<protein>
    <submittedName>
        <fullName evidence="1">Uncharacterized protein</fullName>
    </submittedName>
</protein>
<evidence type="ECO:0000313" key="2">
    <source>
        <dbReference type="Proteomes" id="UP001433508"/>
    </source>
</evidence>
<dbReference type="EMBL" id="MU971376">
    <property type="protein sequence ID" value="KAK9237003.1"/>
    <property type="molecule type" value="Genomic_DNA"/>
</dbReference>
<keyword evidence="2" id="KW-1185">Reference proteome</keyword>
<reference evidence="2" key="1">
    <citation type="journal article" date="2024" name="Front. Bioeng. Biotechnol.">
        <title>Genome-scale model development and genomic sequencing of the oleaginous clade Lipomyces.</title>
        <authorList>
            <person name="Czajka J.J."/>
            <person name="Han Y."/>
            <person name="Kim J."/>
            <person name="Mondo S.J."/>
            <person name="Hofstad B.A."/>
            <person name="Robles A."/>
            <person name="Haridas S."/>
            <person name="Riley R."/>
            <person name="LaButti K."/>
            <person name="Pangilinan J."/>
            <person name="Andreopoulos W."/>
            <person name="Lipzen A."/>
            <person name="Yan J."/>
            <person name="Wang M."/>
            <person name="Ng V."/>
            <person name="Grigoriev I.V."/>
            <person name="Spatafora J.W."/>
            <person name="Magnuson J.K."/>
            <person name="Baker S.E."/>
            <person name="Pomraning K.R."/>
        </authorList>
    </citation>
    <scope>NUCLEOTIDE SEQUENCE [LARGE SCALE GENOMIC DNA]</scope>
    <source>
        <strain evidence="2">CBS 7786</strain>
    </source>
</reference>
<dbReference type="Proteomes" id="UP001433508">
    <property type="component" value="Unassembled WGS sequence"/>
</dbReference>
<evidence type="ECO:0000313" key="1">
    <source>
        <dbReference type="EMBL" id="KAK9237003.1"/>
    </source>
</evidence>
<comment type="caution">
    <text evidence="1">The sequence shown here is derived from an EMBL/GenBank/DDBJ whole genome shotgun (WGS) entry which is preliminary data.</text>
</comment>
<gene>
    <name evidence="1" type="ORF">V1525DRAFT_388950</name>
</gene>
<sequence>MSSYGTQQTFSGRRKDRNISIRKRVDKEPRSRSGCLTCRLRHKRCDQRSPTCMNCERLDIHCRGYVSILRWRDCSMKFAQVAETTYRSLRYVNFHSDHYRDYGDEIDTLMELYAPFDVLTDSKELIRPPIDITAPEMEDQLSSSSDSTTSIPRSRTPVVPSDSHHTLVKVEDCSEIQTPASAPVGNRMSKALLPSSTTVLQSSPISDDGYPASPCSDFSTPLLDNQQLYTSQPQYLGNLFRQTGLPDMYLDCSDSLPPDHPNLHDLDGLEGTLLKDFRATGRMVDVFYGE</sequence>